<evidence type="ECO:0000313" key="2">
    <source>
        <dbReference type="Proteomes" id="UP001586593"/>
    </source>
</evidence>
<protein>
    <submittedName>
        <fullName evidence="1">Uncharacterized protein</fullName>
    </submittedName>
</protein>
<gene>
    <name evidence="1" type="ORF">VTK73DRAFT_8857</name>
</gene>
<name>A0ABR3W682_9PEZI</name>
<proteinExistence type="predicted"/>
<comment type="caution">
    <text evidence="1">The sequence shown here is derived from an EMBL/GenBank/DDBJ whole genome shotgun (WGS) entry which is preliminary data.</text>
</comment>
<reference evidence="1 2" key="1">
    <citation type="journal article" date="2024" name="Commun. Biol.">
        <title>Comparative genomic analysis of thermophilic fungi reveals convergent evolutionary adaptations and gene losses.</title>
        <authorList>
            <person name="Steindorff A.S."/>
            <person name="Aguilar-Pontes M.V."/>
            <person name="Robinson A.J."/>
            <person name="Andreopoulos B."/>
            <person name="LaButti K."/>
            <person name="Kuo A."/>
            <person name="Mondo S."/>
            <person name="Riley R."/>
            <person name="Otillar R."/>
            <person name="Haridas S."/>
            <person name="Lipzen A."/>
            <person name="Grimwood J."/>
            <person name="Schmutz J."/>
            <person name="Clum A."/>
            <person name="Reid I.D."/>
            <person name="Moisan M.C."/>
            <person name="Butler G."/>
            <person name="Nguyen T.T.M."/>
            <person name="Dewar K."/>
            <person name="Conant G."/>
            <person name="Drula E."/>
            <person name="Henrissat B."/>
            <person name="Hansel C."/>
            <person name="Singer S."/>
            <person name="Hutchinson M.I."/>
            <person name="de Vries R.P."/>
            <person name="Natvig D.O."/>
            <person name="Powell A.J."/>
            <person name="Tsang A."/>
            <person name="Grigoriev I.V."/>
        </authorList>
    </citation>
    <scope>NUCLEOTIDE SEQUENCE [LARGE SCALE GENOMIC DNA]</scope>
    <source>
        <strain evidence="1 2">ATCC 24622</strain>
    </source>
</reference>
<dbReference type="EMBL" id="JAZHXJ010000679">
    <property type="protein sequence ID" value="KAL1853981.1"/>
    <property type="molecule type" value="Genomic_DNA"/>
</dbReference>
<sequence length="78" mass="8392">MLSVVVRVHVREGRGSVKLGGTRLVVVVRSEPGVDSVTLGVRRGVVVRVRRVVVWLRLAGGVGRVKVGVVRVKLKLSS</sequence>
<keyword evidence="2" id="KW-1185">Reference proteome</keyword>
<evidence type="ECO:0000313" key="1">
    <source>
        <dbReference type="EMBL" id="KAL1853981.1"/>
    </source>
</evidence>
<accession>A0ABR3W682</accession>
<dbReference type="Proteomes" id="UP001586593">
    <property type="component" value="Unassembled WGS sequence"/>
</dbReference>
<organism evidence="1 2">
    <name type="scientific">Phialemonium thermophilum</name>
    <dbReference type="NCBI Taxonomy" id="223376"/>
    <lineage>
        <taxon>Eukaryota</taxon>
        <taxon>Fungi</taxon>
        <taxon>Dikarya</taxon>
        <taxon>Ascomycota</taxon>
        <taxon>Pezizomycotina</taxon>
        <taxon>Sordariomycetes</taxon>
        <taxon>Sordariomycetidae</taxon>
        <taxon>Cephalothecales</taxon>
        <taxon>Cephalothecaceae</taxon>
        <taxon>Phialemonium</taxon>
    </lineage>
</organism>